<comment type="caution">
    <text evidence="4">The sequence shown here is derived from an EMBL/GenBank/DDBJ whole genome shotgun (WGS) entry which is preliminary data.</text>
</comment>
<evidence type="ECO:0008006" key="6">
    <source>
        <dbReference type="Google" id="ProtNLM"/>
    </source>
</evidence>
<dbReference type="PROSITE" id="PS50297">
    <property type="entry name" value="ANK_REP_REGION"/>
    <property type="match status" value="2"/>
</dbReference>
<feature type="repeat" description="ANK" evidence="3">
    <location>
        <begin position="491"/>
        <end position="523"/>
    </location>
</feature>
<dbReference type="AlphaFoldDB" id="A0A9P4K2B9"/>
<gene>
    <name evidence="4" type="ORF">CC78DRAFT_620985</name>
</gene>
<dbReference type="Gene3D" id="1.25.40.20">
    <property type="entry name" value="Ankyrin repeat-containing domain"/>
    <property type="match status" value="1"/>
</dbReference>
<dbReference type="OrthoDB" id="341259at2759"/>
<evidence type="ECO:0000256" key="1">
    <source>
        <dbReference type="ARBA" id="ARBA00022737"/>
    </source>
</evidence>
<dbReference type="PROSITE" id="PS50088">
    <property type="entry name" value="ANK_REPEAT"/>
    <property type="match status" value="4"/>
</dbReference>
<dbReference type="InterPro" id="IPR036770">
    <property type="entry name" value="Ankyrin_rpt-contain_sf"/>
</dbReference>
<evidence type="ECO:0000256" key="2">
    <source>
        <dbReference type="ARBA" id="ARBA00023043"/>
    </source>
</evidence>
<dbReference type="SMART" id="SM00248">
    <property type="entry name" value="ANK"/>
    <property type="match status" value="5"/>
</dbReference>
<dbReference type="Pfam" id="PF12796">
    <property type="entry name" value="Ank_2"/>
    <property type="match status" value="1"/>
</dbReference>
<dbReference type="EMBL" id="ML986707">
    <property type="protein sequence ID" value="KAF2259503.1"/>
    <property type="molecule type" value="Genomic_DNA"/>
</dbReference>
<reference evidence="5" key="1">
    <citation type="journal article" date="2020" name="Stud. Mycol.">
        <title>101 Dothideomycetes genomes: A test case for predicting lifestyles and emergence of pathogens.</title>
        <authorList>
            <person name="Haridas S."/>
            <person name="Albert R."/>
            <person name="Binder M."/>
            <person name="Bloem J."/>
            <person name="LaButti K."/>
            <person name="Salamov A."/>
            <person name="Andreopoulos B."/>
            <person name="Baker S."/>
            <person name="Barry K."/>
            <person name="Bills G."/>
            <person name="Bluhm B."/>
            <person name="Cannon C."/>
            <person name="Castanera R."/>
            <person name="Culley D."/>
            <person name="Daum C."/>
            <person name="Ezra D."/>
            <person name="Gonzalez J."/>
            <person name="Henrissat B."/>
            <person name="Kuo A."/>
            <person name="Liang C."/>
            <person name="Lipzen A."/>
            <person name="Lutzoni F."/>
            <person name="Magnuson J."/>
            <person name="Mondo S."/>
            <person name="Nolan M."/>
            <person name="Ohm R."/>
            <person name="Pangilinan J."/>
            <person name="Park H.-J."/>
            <person name="Ramirez L."/>
            <person name="Alfaro M."/>
            <person name="Sun H."/>
            <person name="Tritt A."/>
            <person name="Yoshinaga Y."/>
            <person name="Zwiers L.-H."/>
            <person name="Turgeon B."/>
            <person name="Goodwin S."/>
            <person name="Spatafora J."/>
            <person name="Crous P."/>
            <person name="Grigoriev I."/>
        </authorList>
    </citation>
    <scope>NUCLEOTIDE SEQUENCE [LARGE SCALE GENOMIC DNA]</scope>
    <source>
        <strain evidence="5">CBS 304.66</strain>
    </source>
</reference>
<dbReference type="InterPro" id="IPR051165">
    <property type="entry name" value="Multifunctional_ANK_Repeat"/>
</dbReference>
<accession>A0A9P4K2B9</accession>
<dbReference type="PANTHER" id="PTHR24123:SF33">
    <property type="entry name" value="PROTEIN HOS4"/>
    <property type="match status" value="1"/>
</dbReference>
<sequence length="751" mass="83665">MDPVSLAASVVTLISATTVTASTLRGLWNLGSTPEYLVGALNEVTDFSAMLRLVHTALDAAENVLSEELKSEIERLVDRARGELEKFDRFLNERLLKRGLENTDNPRLRRRAKFREVIGDNQNKIESFRKELVSIKSGLGVVVGTINTHQLRQIPKLLMNVQEISLVRPGTPAVQSHSISSTLEITAMMEQVAVSTSDPTHNAIISLPTQTPSIPLGASPLSKTSSNSGIHTGHDSQSYLRIKARSLESQCSPRCQCQCHIPFQGRSPRWLQGLMGTMFYHFTGTPVLNHRSCDTLQCRSGGQESGTMYFQYHFPVWLLPMGIIFTGTWKDLRGSEATWTLRIPRTIEPIWLFNQLRYMIQQKQPSDLMKFMSDKGIRVTDIDHYGDSVLRHALFHGRGDICLTLLEAGADLNHRDSNGIEVAQYFWNVYISSGSTWPVNLEMLKQLPEIEDSFETLQLNPLHKSVLSLSEHDIRATLEMEPDWINGRDHFGRTPLHWAVRNDNLQVCNVLIDAGANVRTIDNAGRPLVVEAGVRSSGALCKMLLDSGAEANSLDTSGRNSLYFATKHENVGAVKTLLTARADVNNRSFRTHEMPFMNIRSHKSTTIGELLLEHGVDIDAIDRGGWSTLMWAVFEDNPNIVKFLCDRGASLNIVSCSGLSIVHIVACFGSIEVMQVLTEQRISGLRTDPQAMKSYWAHFDSSRDEYFIGQRESIKDEITAFQALLDSLIPGIAPGAADEGRKFNVPGAFPL</sequence>
<dbReference type="Proteomes" id="UP000800093">
    <property type="component" value="Unassembled WGS sequence"/>
</dbReference>
<feature type="repeat" description="ANK" evidence="3">
    <location>
        <begin position="557"/>
        <end position="589"/>
    </location>
</feature>
<dbReference type="SUPFAM" id="SSF48403">
    <property type="entry name" value="Ankyrin repeat"/>
    <property type="match status" value="2"/>
</dbReference>
<feature type="repeat" description="ANK" evidence="3">
    <location>
        <begin position="624"/>
        <end position="656"/>
    </location>
</feature>
<feature type="repeat" description="ANK" evidence="3">
    <location>
        <begin position="385"/>
        <end position="417"/>
    </location>
</feature>
<keyword evidence="1" id="KW-0677">Repeat</keyword>
<dbReference type="PRINTS" id="PR01415">
    <property type="entry name" value="ANKYRIN"/>
</dbReference>
<organism evidence="4 5">
    <name type="scientific">Lojkania enalia</name>
    <dbReference type="NCBI Taxonomy" id="147567"/>
    <lineage>
        <taxon>Eukaryota</taxon>
        <taxon>Fungi</taxon>
        <taxon>Dikarya</taxon>
        <taxon>Ascomycota</taxon>
        <taxon>Pezizomycotina</taxon>
        <taxon>Dothideomycetes</taxon>
        <taxon>Pleosporomycetidae</taxon>
        <taxon>Pleosporales</taxon>
        <taxon>Pleosporales incertae sedis</taxon>
        <taxon>Lojkania</taxon>
    </lineage>
</organism>
<keyword evidence="2 3" id="KW-0040">ANK repeat</keyword>
<dbReference type="Pfam" id="PF00023">
    <property type="entry name" value="Ank"/>
    <property type="match status" value="1"/>
</dbReference>
<evidence type="ECO:0000313" key="5">
    <source>
        <dbReference type="Proteomes" id="UP000800093"/>
    </source>
</evidence>
<evidence type="ECO:0000313" key="4">
    <source>
        <dbReference type="EMBL" id="KAF2259503.1"/>
    </source>
</evidence>
<keyword evidence="5" id="KW-1185">Reference proteome</keyword>
<dbReference type="InterPro" id="IPR002110">
    <property type="entry name" value="Ankyrin_rpt"/>
</dbReference>
<proteinExistence type="predicted"/>
<dbReference type="PANTHER" id="PTHR24123">
    <property type="entry name" value="ANKYRIN REPEAT-CONTAINING"/>
    <property type="match status" value="1"/>
</dbReference>
<evidence type="ECO:0000256" key="3">
    <source>
        <dbReference type="PROSITE-ProRule" id="PRU00023"/>
    </source>
</evidence>
<name>A0A9P4K2B9_9PLEO</name>
<protein>
    <recommendedName>
        <fullName evidence="6">Ankyrin</fullName>
    </recommendedName>
</protein>